<proteinExistence type="predicted"/>
<accession>A0AAD5XCQ4</accession>
<name>A0AAD5XCQ4_9FUNG</name>
<reference evidence="1" key="1">
    <citation type="submission" date="2020-05" db="EMBL/GenBank/DDBJ databases">
        <title>Phylogenomic resolution of chytrid fungi.</title>
        <authorList>
            <person name="Stajich J.E."/>
            <person name="Amses K."/>
            <person name="Simmons R."/>
            <person name="Seto K."/>
            <person name="Myers J."/>
            <person name="Bonds A."/>
            <person name="Quandt C.A."/>
            <person name="Barry K."/>
            <person name="Liu P."/>
            <person name="Grigoriev I."/>
            <person name="Longcore J.E."/>
            <person name="James T.Y."/>
        </authorList>
    </citation>
    <scope>NUCLEOTIDE SEQUENCE</scope>
    <source>
        <strain evidence="1">JEL0513</strain>
    </source>
</reference>
<keyword evidence="2" id="KW-1185">Reference proteome</keyword>
<sequence>MCVAANGTDYPIPLVWSPCNITDSTQHFLEVANLSLSTAEYLFAADATKAVGLNPDIYSDNWNQLFLVNTSAATIFQITDPVTMINLTMNLPADVNNSTYLLPPAVAPSILNPPIVSIPVVNGGPFSLQDATCVAILQQNSQVNVSSLWSLLYEYNSTTLGIQTIAYDDASFDFSFSSNFRIESIYTSNNTYQLRIDDNCVTFDGSILGLNVCLNSTTQGFGTQLLAVDCYSDDIISENSPLNCSFKFGEYCFSSGPNQTFGGPLQIIPDSSCGENFTVLRT</sequence>
<dbReference type="AlphaFoldDB" id="A0AAD5XCQ4"/>
<dbReference type="EMBL" id="JADGJH010001026">
    <property type="protein sequence ID" value="KAJ3119768.1"/>
    <property type="molecule type" value="Genomic_DNA"/>
</dbReference>
<organism evidence="1 2">
    <name type="scientific">Physocladia obscura</name>
    <dbReference type="NCBI Taxonomy" id="109957"/>
    <lineage>
        <taxon>Eukaryota</taxon>
        <taxon>Fungi</taxon>
        <taxon>Fungi incertae sedis</taxon>
        <taxon>Chytridiomycota</taxon>
        <taxon>Chytridiomycota incertae sedis</taxon>
        <taxon>Chytridiomycetes</taxon>
        <taxon>Chytridiales</taxon>
        <taxon>Chytriomycetaceae</taxon>
        <taxon>Physocladia</taxon>
    </lineage>
</organism>
<evidence type="ECO:0000313" key="1">
    <source>
        <dbReference type="EMBL" id="KAJ3119768.1"/>
    </source>
</evidence>
<gene>
    <name evidence="1" type="ORF">HK100_000159</name>
</gene>
<feature type="non-terminal residue" evidence="1">
    <location>
        <position position="1"/>
    </location>
</feature>
<evidence type="ECO:0000313" key="2">
    <source>
        <dbReference type="Proteomes" id="UP001211907"/>
    </source>
</evidence>
<protein>
    <submittedName>
        <fullName evidence="1">Uncharacterized protein</fullName>
    </submittedName>
</protein>
<comment type="caution">
    <text evidence="1">The sequence shown here is derived from an EMBL/GenBank/DDBJ whole genome shotgun (WGS) entry which is preliminary data.</text>
</comment>
<dbReference type="Proteomes" id="UP001211907">
    <property type="component" value="Unassembled WGS sequence"/>
</dbReference>